<evidence type="ECO:0000313" key="2">
    <source>
        <dbReference type="Proteomes" id="UP000183120"/>
    </source>
</evidence>
<sequence length="63" mass="6938">MNISPALRNNRSCLALTGVNVAEFQSLVSLFTSVYKEEKIKANPKRIRKFGGGRIGGLKTIDE</sequence>
<gene>
    <name evidence="1" type="ORF">AUJ73_04940</name>
</gene>
<accession>A0A1J4TQT5</accession>
<dbReference type="Proteomes" id="UP000183120">
    <property type="component" value="Unassembled WGS sequence"/>
</dbReference>
<proteinExistence type="predicted"/>
<name>A0A1J4TQT5_9BACT</name>
<reference evidence="1 2" key="1">
    <citation type="journal article" date="2016" name="Environ. Microbiol.">
        <title>Genomic resolution of a cold subsurface aquifer community provides metabolic insights for novel microbes adapted to high CO concentrations.</title>
        <authorList>
            <person name="Probst A.J."/>
            <person name="Castelle C.J."/>
            <person name="Singh A."/>
            <person name="Brown C.T."/>
            <person name="Anantharaman K."/>
            <person name="Sharon I."/>
            <person name="Hug L.A."/>
            <person name="Burstein D."/>
            <person name="Emerson J.B."/>
            <person name="Thomas B.C."/>
            <person name="Banfield J.F."/>
        </authorList>
    </citation>
    <scope>NUCLEOTIDE SEQUENCE [LARGE SCALE GENOMIC DNA]</scope>
    <source>
        <strain evidence="1">CG1_02_37_22</strain>
    </source>
</reference>
<organism evidence="1 2">
    <name type="scientific">Candidatus Gottesmanbacteria bacterium CG1_02_37_22</name>
    <dbReference type="NCBI Taxonomy" id="1805209"/>
    <lineage>
        <taxon>Bacteria</taxon>
        <taxon>Candidatus Gottesmaniibacteriota</taxon>
    </lineage>
</organism>
<protein>
    <submittedName>
        <fullName evidence="1">Uncharacterized protein</fullName>
    </submittedName>
</protein>
<dbReference type="AlphaFoldDB" id="A0A1J4TQT5"/>
<evidence type="ECO:0000313" key="1">
    <source>
        <dbReference type="EMBL" id="OIO12846.1"/>
    </source>
</evidence>
<dbReference type="EMBL" id="MNUY01000077">
    <property type="protein sequence ID" value="OIO12846.1"/>
    <property type="molecule type" value="Genomic_DNA"/>
</dbReference>
<comment type="caution">
    <text evidence="1">The sequence shown here is derived from an EMBL/GenBank/DDBJ whole genome shotgun (WGS) entry which is preliminary data.</text>
</comment>